<dbReference type="SUPFAM" id="SSF46458">
    <property type="entry name" value="Globin-like"/>
    <property type="match status" value="1"/>
</dbReference>
<accession>A0A1B6IDK9</accession>
<dbReference type="EMBL" id="GECU01022690">
    <property type="protein sequence ID" value="JAS85016.1"/>
    <property type="molecule type" value="Transcribed_RNA"/>
</dbReference>
<dbReference type="AlphaFoldDB" id="A0A1B6IDK9"/>
<dbReference type="GO" id="GO:0019825">
    <property type="term" value="F:oxygen binding"/>
    <property type="evidence" value="ECO:0007669"/>
    <property type="project" value="InterPro"/>
</dbReference>
<dbReference type="InterPro" id="IPR009050">
    <property type="entry name" value="Globin-like_sf"/>
</dbReference>
<evidence type="ECO:0000313" key="1">
    <source>
        <dbReference type="EMBL" id="JAS85016.1"/>
    </source>
</evidence>
<protein>
    <submittedName>
        <fullName evidence="1">Uncharacterized protein</fullName>
    </submittedName>
</protein>
<dbReference type="Gene3D" id="1.10.490.10">
    <property type="entry name" value="Globins"/>
    <property type="match status" value="1"/>
</dbReference>
<gene>
    <name evidence="1" type="ORF">g.1075</name>
</gene>
<dbReference type="GO" id="GO:0020037">
    <property type="term" value="F:heme binding"/>
    <property type="evidence" value="ECO:0007669"/>
    <property type="project" value="InterPro"/>
</dbReference>
<name>A0A1B6IDK9_9HEMI</name>
<proteinExistence type="predicted"/>
<organism evidence="1">
    <name type="scientific">Homalodisca liturata</name>
    <dbReference type="NCBI Taxonomy" id="320908"/>
    <lineage>
        <taxon>Eukaryota</taxon>
        <taxon>Metazoa</taxon>
        <taxon>Ecdysozoa</taxon>
        <taxon>Arthropoda</taxon>
        <taxon>Hexapoda</taxon>
        <taxon>Insecta</taxon>
        <taxon>Pterygota</taxon>
        <taxon>Neoptera</taxon>
        <taxon>Paraneoptera</taxon>
        <taxon>Hemiptera</taxon>
        <taxon>Auchenorrhyncha</taxon>
        <taxon>Membracoidea</taxon>
        <taxon>Cicadellidae</taxon>
        <taxon>Cicadellinae</taxon>
        <taxon>Proconiini</taxon>
        <taxon>Homalodisca</taxon>
    </lineage>
</organism>
<sequence>KLKLKCGQSLPLEAITDRDKELAKEAWVQVEFNYVLISKNLFVDWFTQYPQHVNFFKHMIDSSFDDIFTSPKFVRHMANSLLPNLGIIIRNLDRPNDFR</sequence>
<feature type="non-terminal residue" evidence="1">
    <location>
        <position position="1"/>
    </location>
</feature>
<dbReference type="InterPro" id="IPR012292">
    <property type="entry name" value="Globin/Proto"/>
</dbReference>
<feature type="non-terminal residue" evidence="1">
    <location>
        <position position="99"/>
    </location>
</feature>
<reference evidence="1" key="1">
    <citation type="submission" date="2015-11" db="EMBL/GenBank/DDBJ databases">
        <title>De novo transcriptome assembly of four potential Pierce s Disease insect vectors from Arizona vineyards.</title>
        <authorList>
            <person name="Tassone E.E."/>
        </authorList>
    </citation>
    <scope>NUCLEOTIDE SEQUENCE</scope>
</reference>